<proteinExistence type="predicted"/>
<dbReference type="OrthoDB" id="2939119at2"/>
<dbReference type="RefSeq" id="WP_101646260.1">
    <property type="nucleotide sequence ID" value="NZ_PGVE01000012.1"/>
</dbReference>
<comment type="caution">
    <text evidence="2">The sequence shown here is derived from an EMBL/GenBank/DDBJ whole genome shotgun (WGS) entry which is preliminary data.</text>
</comment>
<evidence type="ECO:0000256" key="1">
    <source>
        <dbReference type="SAM" id="Phobius"/>
    </source>
</evidence>
<reference evidence="2 3" key="1">
    <citation type="submission" date="2017-11" db="EMBL/GenBank/DDBJ databases">
        <title>Comparitive Functional Genomics of Dry Heat Resistant strains isolated from the Viking Spacecraft.</title>
        <authorList>
            <person name="Seuylemezian A."/>
            <person name="Cooper K."/>
            <person name="Vaishampayan P."/>
        </authorList>
    </citation>
    <scope>NUCLEOTIDE SEQUENCE [LARGE SCALE GENOMIC DNA]</scope>
    <source>
        <strain evidence="2 3">V32-6</strain>
    </source>
</reference>
<keyword evidence="1" id="KW-1133">Transmembrane helix</keyword>
<dbReference type="AlphaFoldDB" id="A0A2N5HVY5"/>
<dbReference type="EMBL" id="PGVE01000012">
    <property type="protein sequence ID" value="PLS09679.1"/>
    <property type="molecule type" value="Genomic_DNA"/>
</dbReference>
<accession>A0A2N5HVY5</accession>
<protein>
    <submittedName>
        <fullName evidence="2">Uncharacterized protein</fullName>
    </submittedName>
</protein>
<feature type="transmembrane region" description="Helical" evidence="1">
    <location>
        <begin position="6"/>
        <end position="23"/>
    </location>
</feature>
<name>A0A2N5HVY5_9BACI</name>
<evidence type="ECO:0000313" key="2">
    <source>
        <dbReference type="EMBL" id="PLS09679.1"/>
    </source>
</evidence>
<keyword evidence="1" id="KW-0812">Transmembrane</keyword>
<organism evidence="2 3">
    <name type="scientific">Neobacillus cucumis</name>
    <dbReference type="NCBI Taxonomy" id="1740721"/>
    <lineage>
        <taxon>Bacteria</taxon>
        <taxon>Bacillati</taxon>
        <taxon>Bacillota</taxon>
        <taxon>Bacilli</taxon>
        <taxon>Bacillales</taxon>
        <taxon>Bacillaceae</taxon>
        <taxon>Neobacillus</taxon>
    </lineage>
</organism>
<dbReference type="Proteomes" id="UP000234950">
    <property type="component" value="Unassembled WGS sequence"/>
</dbReference>
<sequence>MNKINWLIYSTIAILIAVGWFTFQKVTDNTYEGMSIIPEQHKDIPLFEGLKPTEHEYVMEGNRWNDIYDFYSKELPKYGWKVEYEQSSSNENEDVTGFMSRWRKKGLDWELSIAGSYFKMNNQTEVIFDKTPIYHSTTWIGDVPTSICIYQSSSDESCSEINDKTQIEGIVRFINDAIDWDEEVLPREKTSVIDIGDIEIKVLYENDKEIYFQSEKGTKIMKPEPDFFKLTNL</sequence>
<keyword evidence="1" id="KW-0472">Membrane</keyword>
<evidence type="ECO:0000313" key="3">
    <source>
        <dbReference type="Proteomes" id="UP000234950"/>
    </source>
</evidence>
<gene>
    <name evidence="2" type="ORF">CVD27_02255</name>
</gene>
<keyword evidence="3" id="KW-1185">Reference proteome</keyword>